<dbReference type="InterPro" id="IPR002514">
    <property type="entry name" value="Transposase_8"/>
</dbReference>
<dbReference type="GO" id="GO:0004803">
    <property type="term" value="F:transposase activity"/>
    <property type="evidence" value="ECO:0007669"/>
    <property type="project" value="InterPro"/>
</dbReference>
<protein>
    <recommendedName>
        <fullName evidence="3">Transposase</fullName>
    </recommendedName>
</protein>
<evidence type="ECO:0000313" key="1">
    <source>
        <dbReference type="EMBL" id="KHK90889.1"/>
    </source>
</evidence>
<dbReference type="AlphaFoldDB" id="A0A0B1ZNP3"/>
<dbReference type="InterPro" id="IPR009057">
    <property type="entry name" value="Homeodomain-like_sf"/>
</dbReference>
<dbReference type="STRING" id="1348853.LK12_07965"/>
<evidence type="ECO:0008006" key="3">
    <source>
        <dbReference type="Google" id="ProtNLM"/>
    </source>
</evidence>
<gene>
    <name evidence="1" type="ORF">LK12_07965</name>
</gene>
<dbReference type="GO" id="GO:0003677">
    <property type="term" value="F:DNA binding"/>
    <property type="evidence" value="ECO:0007669"/>
    <property type="project" value="InterPro"/>
</dbReference>
<organism evidence="1 2">
    <name type="scientific">Novosphingobium malaysiense</name>
    <dbReference type="NCBI Taxonomy" id="1348853"/>
    <lineage>
        <taxon>Bacteria</taxon>
        <taxon>Pseudomonadati</taxon>
        <taxon>Pseudomonadota</taxon>
        <taxon>Alphaproteobacteria</taxon>
        <taxon>Sphingomonadales</taxon>
        <taxon>Sphingomonadaceae</taxon>
        <taxon>Novosphingobium</taxon>
    </lineage>
</organism>
<proteinExistence type="predicted"/>
<reference evidence="1 2" key="1">
    <citation type="submission" date="2014-10" db="EMBL/GenBank/DDBJ databases">
        <title>Genome sequence of Novosphingobium malaysiense MUSC 273(T).</title>
        <authorList>
            <person name="Lee L.-H."/>
        </authorList>
    </citation>
    <scope>NUCLEOTIDE SEQUENCE [LARGE SCALE GENOMIC DNA]</scope>
    <source>
        <strain evidence="1 2">MUSC 273</strain>
    </source>
</reference>
<dbReference type="EMBL" id="JTDI01000003">
    <property type="protein sequence ID" value="KHK90889.1"/>
    <property type="molecule type" value="Genomic_DNA"/>
</dbReference>
<dbReference type="Pfam" id="PF01527">
    <property type="entry name" value="HTH_Tnp_1"/>
    <property type="match status" value="1"/>
</dbReference>
<dbReference type="OrthoDB" id="9803878at2"/>
<dbReference type="SUPFAM" id="SSF46689">
    <property type="entry name" value="Homeodomain-like"/>
    <property type="match status" value="1"/>
</dbReference>
<comment type="caution">
    <text evidence="1">The sequence shown here is derived from an EMBL/GenBank/DDBJ whole genome shotgun (WGS) entry which is preliminary data.</text>
</comment>
<name>A0A0B1ZNP3_9SPHN</name>
<dbReference type="Proteomes" id="UP000031057">
    <property type="component" value="Unassembled WGS sequence"/>
</dbReference>
<accession>A0A0B1ZNP3</accession>
<keyword evidence="2" id="KW-1185">Reference proteome</keyword>
<sequence>MGKPNFSDEFKRDAEAQITERGYPVAEISERFGLSQHSLYAWKRQLAKVVSGDASKQAPAVFLVIVSLPSMRPRYHRLYRT</sequence>
<evidence type="ECO:0000313" key="2">
    <source>
        <dbReference type="Proteomes" id="UP000031057"/>
    </source>
</evidence>
<dbReference type="GO" id="GO:0006313">
    <property type="term" value="P:DNA transposition"/>
    <property type="evidence" value="ECO:0007669"/>
    <property type="project" value="InterPro"/>
</dbReference>